<dbReference type="GO" id="GO:0035091">
    <property type="term" value="F:phosphatidylinositol binding"/>
    <property type="evidence" value="ECO:0007669"/>
    <property type="project" value="TreeGrafter"/>
</dbReference>
<sequence>MNTRLEDIFQNESEFPIYKICITGGPCAGKKTGIEQLQEHLESKGYKVFVTPDITQLTDDGGALLLNEDLEHQVMIAYVMSLVQAQIDIENHFLRIAKLLKQPTIVLYNKGIMDIQALVEKSVWQSVIDMMGFNEVYLRDKRYDIIIHMLSTAQGLPQHFYADLDEDEEKPLDIDTAKQIDVNLQNAWLGHPHHLIIGNKLENFEQKINCLFKGVDKFIGITTENSLFKKFLVQDFINDIPTQKEEVKIINVEEVYLKTQNKQQNQSETNNSSNLSSPLNKKTYDSNIIKDAQITSLNQQKQLTGSNSNIQIDDNQNNNGTPTKSEFRKGSTNSEFAQQQNLQQQQQLQQIQLQQNHLNKKASNEETGEVLQYSYIRKRGSGGAYTYSKTDSSYVLERFKDSKENIICILKVDSVDIQEGEDGSSLEKKLPNWVRIEKEITNLKQYSGLNLGKKQ</sequence>
<dbReference type="Proteomes" id="UP000054937">
    <property type="component" value="Unassembled WGS sequence"/>
</dbReference>
<dbReference type="InterPro" id="IPR027417">
    <property type="entry name" value="P-loop_NTPase"/>
</dbReference>
<feature type="compositionally biased region" description="Low complexity" evidence="1">
    <location>
        <begin position="306"/>
        <end position="319"/>
    </location>
</feature>
<feature type="region of interest" description="Disordered" evidence="1">
    <location>
        <begin position="306"/>
        <end position="342"/>
    </location>
</feature>
<accession>A0A0V0QG90</accession>
<reference evidence="3 4" key="1">
    <citation type="journal article" date="2015" name="Sci. Rep.">
        <title>Genome of the facultative scuticociliatosis pathogen Pseudocohnilembus persalinus provides insight into its virulence through horizontal gene transfer.</title>
        <authorList>
            <person name="Xiong J."/>
            <person name="Wang G."/>
            <person name="Cheng J."/>
            <person name="Tian M."/>
            <person name="Pan X."/>
            <person name="Warren A."/>
            <person name="Jiang C."/>
            <person name="Yuan D."/>
            <person name="Miao W."/>
        </authorList>
    </citation>
    <scope>NUCLEOTIDE SEQUENCE [LARGE SCALE GENOMIC DNA]</scope>
    <source>
        <strain evidence="3">36N120E</strain>
    </source>
</reference>
<dbReference type="InParanoid" id="A0A0V0QG90"/>
<organism evidence="3 4">
    <name type="scientific">Pseudocohnilembus persalinus</name>
    <name type="common">Ciliate</name>
    <dbReference type="NCBI Taxonomy" id="266149"/>
    <lineage>
        <taxon>Eukaryota</taxon>
        <taxon>Sar</taxon>
        <taxon>Alveolata</taxon>
        <taxon>Ciliophora</taxon>
        <taxon>Intramacronucleata</taxon>
        <taxon>Oligohymenophorea</taxon>
        <taxon>Scuticociliatia</taxon>
        <taxon>Philasterida</taxon>
        <taxon>Pseudocohnilembidae</taxon>
        <taxon>Pseudocohnilembus</taxon>
    </lineage>
</organism>
<feature type="region of interest" description="Disordered" evidence="1">
    <location>
        <begin position="261"/>
        <end position="282"/>
    </location>
</feature>
<dbReference type="InterPro" id="IPR053227">
    <property type="entry name" value="TRPL-trafficking_regulator"/>
</dbReference>
<dbReference type="EMBL" id="LDAU01000173">
    <property type="protein sequence ID" value="KRX01241.1"/>
    <property type="molecule type" value="Genomic_DNA"/>
</dbReference>
<evidence type="ECO:0000256" key="1">
    <source>
        <dbReference type="SAM" id="MobiDB-lite"/>
    </source>
</evidence>
<feature type="domain" description="NadR/Ttd14 AAA" evidence="2">
    <location>
        <begin position="19"/>
        <end position="199"/>
    </location>
</feature>
<feature type="compositionally biased region" description="Low complexity" evidence="1">
    <location>
        <begin position="261"/>
        <end position="281"/>
    </location>
</feature>
<dbReference type="Gene3D" id="3.40.50.300">
    <property type="entry name" value="P-loop containing nucleotide triphosphate hydrolases"/>
    <property type="match status" value="1"/>
</dbReference>
<proteinExistence type="predicted"/>
<protein>
    <submittedName>
        <fullName evidence="3">p-loop containing nucleoside triphosphate hydrolase</fullName>
    </submittedName>
</protein>
<comment type="caution">
    <text evidence="3">The sequence shown here is derived from an EMBL/GenBank/DDBJ whole genome shotgun (WGS) entry which is preliminary data.</text>
</comment>
<keyword evidence="3" id="KW-0378">Hydrolase</keyword>
<dbReference type="GO" id="GO:0016787">
    <property type="term" value="F:hydrolase activity"/>
    <property type="evidence" value="ECO:0007669"/>
    <property type="project" value="UniProtKB-KW"/>
</dbReference>
<gene>
    <name evidence="3" type="ORF">PPERSA_05827</name>
</gene>
<keyword evidence="4" id="KW-1185">Reference proteome</keyword>
<dbReference type="Pfam" id="PF13521">
    <property type="entry name" value="AAA_28"/>
    <property type="match status" value="1"/>
</dbReference>
<evidence type="ECO:0000313" key="3">
    <source>
        <dbReference type="EMBL" id="KRX01241.1"/>
    </source>
</evidence>
<evidence type="ECO:0000313" key="4">
    <source>
        <dbReference type="Proteomes" id="UP000054937"/>
    </source>
</evidence>
<dbReference type="PANTHER" id="PTHR34932">
    <property type="entry name" value="TRPL TRANSLOCATION DEFECT PROTEIN 14"/>
    <property type="match status" value="1"/>
</dbReference>
<dbReference type="GO" id="GO:0070300">
    <property type="term" value="F:phosphatidic acid binding"/>
    <property type="evidence" value="ECO:0007669"/>
    <property type="project" value="TreeGrafter"/>
</dbReference>
<dbReference type="AlphaFoldDB" id="A0A0V0QG90"/>
<dbReference type="OrthoDB" id="6375174at2759"/>
<dbReference type="PANTHER" id="PTHR34932:SF1">
    <property type="entry name" value="TRPL TRANSLOCATION DEFECT PROTEIN 14"/>
    <property type="match status" value="1"/>
</dbReference>
<name>A0A0V0QG90_PSEPJ</name>
<dbReference type="InterPro" id="IPR038727">
    <property type="entry name" value="NadR/Ttd14_AAA_dom"/>
</dbReference>
<dbReference type="GO" id="GO:0005525">
    <property type="term" value="F:GTP binding"/>
    <property type="evidence" value="ECO:0007669"/>
    <property type="project" value="TreeGrafter"/>
</dbReference>
<evidence type="ECO:0000259" key="2">
    <source>
        <dbReference type="Pfam" id="PF13521"/>
    </source>
</evidence>
<dbReference type="SUPFAM" id="SSF52540">
    <property type="entry name" value="P-loop containing nucleoside triphosphate hydrolases"/>
    <property type="match status" value="1"/>
</dbReference>
<feature type="compositionally biased region" description="Polar residues" evidence="1">
    <location>
        <begin position="320"/>
        <end position="337"/>
    </location>
</feature>